<name>A0A4Q5HUM9_9BACT</name>
<dbReference type="Proteomes" id="UP000441162">
    <property type="component" value="Unassembled WGS sequence"/>
</dbReference>
<evidence type="ECO:0000256" key="2">
    <source>
        <dbReference type="ARBA" id="ARBA00008664"/>
    </source>
</evidence>
<keyword evidence="4" id="KW-0378">Hydrolase</keyword>
<dbReference type="GO" id="GO:0006793">
    <property type="term" value="P:phosphorus metabolic process"/>
    <property type="evidence" value="ECO:0007669"/>
    <property type="project" value="UniProtKB-ARBA"/>
</dbReference>
<dbReference type="CDD" id="cd09174">
    <property type="entry name" value="PLDc_Nuc_like_unchar2"/>
    <property type="match status" value="1"/>
</dbReference>
<dbReference type="GO" id="GO:0016042">
    <property type="term" value="P:lipid catabolic process"/>
    <property type="evidence" value="ECO:0007669"/>
    <property type="project" value="UniProtKB-KW"/>
</dbReference>
<dbReference type="AlphaFoldDB" id="A0A4Q5HUM9"/>
<dbReference type="EMBL" id="VVYY01000007">
    <property type="protein sequence ID" value="KAA5398607.1"/>
    <property type="molecule type" value="Genomic_DNA"/>
</dbReference>
<dbReference type="GeneID" id="82443528"/>
<gene>
    <name evidence="9" type="ORF">F2Y51_09030</name>
    <name evidence="8" type="ORF">F2Y58_09745</name>
</gene>
<dbReference type="InterPro" id="IPR001736">
    <property type="entry name" value="PLipase_D/transphosphatidylase"/>
</dbReference>
<evidence type="ECO:0000259" key="7">
    <source>
        <dbReference type="PROSITE" id="PS50035"/>
    </source>
</evidence>
<evidence type="ECO:0000313" key="11">
    <source>
        <dbReference type="Proteomes" id="UP000481616"/>
    </source>
</evidence>
<evidence type="ECO:0000256" key="1">
    <source>
        <dbReference type="ARBA" id="ARBA00000798"/>
    </source>
</evidence>
<dbReference type="Pfam" id="PF13091">
    <property type="entry name" value="PLDc_2"/>
    <property type="match status" value="1"/>
</dbReference>
<comment type="similarity">
    <text evidence="2">Belongs to the phospholipase D family.</text>
</comment>
<dbReference type="EMBL" id="VVZA01000006">
    <property type="protein sequence ID" value="KAA5405741.1"/>
    <property type="molecule type" value="Genomic_DNA"/>
</dbReference>
<dbReference type="PANTHER" id="PTHR43856">
    <property type="entry name" value="CARDIOLIPIN HYDROLASE"/>
    <property type="match status" value="1"/>
</dbReference>
<dbReference type="GO" id="GO:0016891">
    <property type="term" value="F:RNA endonuclease activity producing 5'-phosphomonoesters, hydrolytic mechanism"/>
    <property type="evidence" value="ECO:0007669"/>
    <property type="project" value="TreeGrafter"/>
</dbReference>
<dbReference type="Proteomes" id="UP000481616">
    <property type="component" value="Unassembled WGS sequence"/>
</dbReference>
<accession>A0A4Q5HUM9</accession>
<dbReference type="Gene3D" id="3.30.870.10">
    <property type="entry name" value="Endonuclease Chain A"/>
    <property type="match status" value="1"/>
</dbReference>
<dbReference type="GO" id="GO:0004630">
    <property type="term" value="F:phospholipase D activity"/>
    <property type="evidence" value="ECO:0007669"/>
    <property type="project" value="UniProtKB-EC"/>
</dbReference>
<dbReference type="PANTHER" id="PTHR43856:SF1">
    <property type="entry name" value="MITOCHONDRIAL CARDIOLIPIN HYDROLASE"/>
    <property type="match status" value="1"/>
</dbReference>
<evidence type="ECO:0000313" key="8">
    <source>
        <dbReference type="EMBL" id="KAA5398607.1"/>
    </source>
</evidence>
<evidence type="ECO:0000256" key="3">
    <source>
        <dbReference type="ARBA" id="ARBA00012027"/>
    </source>
</evidence>
<evidence type="ECO:0000256" key="4">
    <source>
        <dbReference type="ARBA" id="ARBA00022801"/>
    </source>
</evidence>
<dbReference type="RefSeq" id="WP_018711090.1">
    <property type="nucleotide sequence ID" value="NZ_RCXK01000007.1"/>
</dbReference>
<evidence type="ECO:0000256" key="6">
    <source>
        <dbReference type="ARBA" id="ARBA00023098"/>
    </source>
</evidence>
<dbReference type="SUPFAM" id="SSF56024">
    <property type="entry name" value="Phospholipase D/nuclease"/>
    <property type="match status" value="1"/>
</dbReference>
<sequence length="320" mass="36510">MQEAHFKNICNKLKALLIKANNTVDIAMAWFTNADLFYTLEECIRRGVKVRLILLDDPINFMEYAPDFNRLIECGGNLYIASANIGFMHHKFCIVDNKIIVSGSYNWTYYAESRNLENVFFTDDSSVISAYQEEFNHLAGLISMAKSSPRLAMTDIEALDNIDFHELNNEIENICRVQNRPVKRIFETHTQVIMNEIKSSPVSKYNIGILNSDDEVNLDAEVFIKAGSKLPVTNTVTMYFDSHSEHECPCKIIKYDGNNASLVKEEDILRIAKGTNNPNLPIRFSMRLDDNGSLRVDVSCEISGQYMTISTLDKNLVRYE</sequence>
<comment type="catalytic activity">
    <reaction evidence="1">
        <text>a 1,2-diacyl-sn-glycero-3-phosphocholine + H2O = a 1,2-diacyl-sn-glycero-3-phosphate + choline + H(+)</text>
        <dbReference type="Rhea" id="RHEA:14445"/>
        <dbReference type="ChEBI" id="CHEBI:15354"/>
        <dbReference type="ChEBI" id="CHEBI:15377"/>
        <dbReference type="ChEBI" id="CHEBI:15378"/>
        <dbReference type="ChEBI" id="CHEBI:57643"/>
        <dbReference type="ChEBI" id="CHEBI:58608"/>
        <dbReference type="EC" id="3.1.4.4"/>
    </reaction>
</comment>
<feature type="domain" description="PLD phosphodiesterase" evidence="7">
    <location>
        <begin position="84"/>
        <end position="111"/>
    </location>
</feature>
<organism evidence="9 10">
    <name type="scientific">Phocaeicola dorei</name>
    <dbReference type="NCBI Taxonomy" id="357276"/>
    <lineage>
        <taxon>Bacteria</taxon>
        <taxon>Pseudomonadati</taxon>
        <taxon>Bacteroidota</taxon>
        <taxon>Bacteroidia</taxon>
        <taxon>Bacteroidales</taxon>
        <taxon>Bacteroidaceae</taxon>
        <taxon>Phocaeicola</taxon>
    </lineage>
</organism>
<evidence type="ECO:0000256" key="5">
    <source>
        <dbReference type="ARBA" id="ARBA00022963"/>
    </source>
</evidence>
<keyword evidence="5" id="KW-0442">Lipid degradation</keyword>
<dbReference type="PROSITE" id="PS50035">
    <property type="entry name" value="PLD"/>
    <property type="match status" value="1"/>
</dbReference>
<proteinExistence type="inferred from homology"/>
<dbReference type="InterPro" id="IPR025202">
    <property type="entry name" value="PLD-like_dom"/>
</dbReference>
<evidence type="ECO:0000313" key="10">
    <source>
        <dbReference type="Proteomes" id="UP000441162"/>
    </source>
</evidence>
<keyword evidence="6" id="KW-0443">Lipid metabolism</keyword>
<evidence type="ECO:0000313" key="9">
    <source>
        <dbReference type="EMBL" id="KAA5405741.1"/>
    </source>
</evidence>
<protein>
    <recommendedName>
        <fullName evidence="3">phospholipase D</fullName>
        <ecNumber evidence="3">3.1.4.4</ecNumber>
    </recommendedName>
</protein>
<dbReference type="EC" id="3.1.4.4" evidence="3"/>
<comment type="caution">
    <text evidence="9">The sequence shown here is derived from an EMBL/GenBank/DDBJ whole genome shotgun (WGS) entry which is preliminary data.</text>
</comment>
<reference evidence="10 11" key="1">
    <citation type="journal article" date="2019" name="Nat. Med.">
        <title>A library of human gut bacterial isolates paired with longitudinal multiomics data enables mechanistic microbiome research.</title>
        <authorList>
            <person name="Poyet M."/>
            <person name="Groussin M."/>
            <person name="Gibbons S.M."/>
            <person name="Avila-Pacheco J."/>
            <person name="Jiang X."/>
            <person name="Kearney S.M."/>
            <person name="Perrotta A.R."/>
            <person name="Berdy B."/>
            <person name="Zhao S."/>
            <person name="Lieberman T.D."/>
            <person name="Swanson P.K."/>
            <person name="Smith M."/>
            <person name="Roesemann S."/>
            <person name="Alexander J.E."/>
            <person name="Rich S.A."/>
            <person name="Livny J."/>
            <person name="Vlamakis H."/>
            <person name="Clish C."/>
            <person name="Bullock K."/>
            <person name="Deik A."/>
            <person name="Scott J."/>
            <person name="Pierce K.A."/>
            <person name="Xavier R.J."/>
            <person name="Alm E.J."/>
        </authorList>
    </citation>
    <scope>NUCLEOTIDE SEQUENCE [LARGE SCALE GENOMIC DNA]</scope>
    <source>
        <strain evidence="8 11">BIOML-A1</strain>
        <strain evidence="9 10">BIOML-A4</strain>
    </source>
</reference>
<dbReference type="InterPro" id="IPR051406">
    <property type="entry name" value="PLD_domain"/>
</dbReference>